<dbReference type="GO" id="GO:0000271">
    <property type="term" value="P:polysaccharide biosynthetic process"/>
    <property type="evidence" value="ECO:0007669"/>
    <property type="project" value="InterPro"/>
</dbReference>
<dbReference type="PANTHER" id="PTHR43491:SF1">
    <property type="entry name" value="UDP-N-ACETYL-D-MANNOSAMINE DEHYDROGENASE"/>
    <property type="match status" value="1"/>
</dbReference>
<evidence type="ECO:0000259" key="4">
    <source>
        <dbReference type="SMART" id="SM00984"/>
    </source>
</evidence>
<dbReference type="Proteomes" id="UP000001935">
    <property type="component" value="Chromosome"/>
</dbReference>
<dbReference type="InterPro" id="IPR008927">
    <property type="entry name" value="6-PGluconate_DH-like_C_sf"/>
</dbReference>
<keyword evidence="2" id="KW-0520">NAD</keyword>
<dbReference type="PIRSF" id="PIRSF500136">
    <property type="entry name" value="UDP_ManNAc_DH"/>
    <property type="match status" value="1"/>
</dbReference>
<dbReference type="PANTHER" id="PTHR43491">
    <property type="entry name" value="UDP-N-ACETYL-D-MANNOSAMINE DEHYDROGENASE"/>
    <property type="match status" value="1"/>
</dbReference>
<dbReference type="OrthoDB" id="9803238at2"/>
<dbReference type="RefSeq" id="WP_011423324.1">
    <property type="nucleotide sequence ID" value="NC_007760.1"/>
</dbReference>
<evidence type="ECO:0000313" key="5">
    <source>
        <dbReference type="EMBL" id="ABC84042.1"/>
    </source>
</evidence>
<dbReference type="Pfam" id="PF00984">
    <property type="entry name" value="UDPG_MGDP_dh"/>
    <property type="match status" value="1"/>
</dbReference>
<organism evidence="5 6">
    <name type="scientific">Anaeromyxobacter dehalogenans (strain 2CP-C)</name>
    <dbReference type="NCBI Taxonomy" id="290397"/>
    <lineage>
        <taxon>Bacteria</taxon>
        <taxon>Pseudomonadati</taxon>
        <taxon>Myxococcota</taxon>
        <taxon>Myxococcia</taxon>
        <taxon>Myxococcales</taxon>
        <taxon>Cystobacterineae</taxon>
        <taxon>Anaeromyxobacteraceae</taxon>
        <taxon>Anaeromyxobacter</taxon>
    </lineage>
</organism>
<dbReference type="EMBL" id="CP000251">
    <property type="protein sequence ID" value="ABC84042.1"/>
    <property type="molecule type" value="Genomic_DNA"/>
</dbReference>
<proteinExistence type="inferred from homology"/>
<dbReference type="NCBIfam" id="TIGR03026">
    <property type="entry name" value="NDP-sugDHase"/>
    <property type="match status" value="1"/>
</dbReference>
<keyword evidence="1" id="KW-0560">Oxidoreductase</keyword>
<dbReference type="GO" id="GO:0016616">
    <property type="term" value="F:oxidoreductase activity, acting on the CH-OH group of donors, NAD or NADP as acceptor"/>
    <property type="evidence" value="ECO:0007669"/>
    <property type="project" value="InterPro"/>
</dbReference>
<dbReference type="GO" id="GO:0051287">
    <property type="term" value="F:NAD binding"/>
    <property type="evidence" value="ECO:0007669"/>
    <property type="project" value="InterPro"/>
</dbReference>
<accession>Q2IHI2</accession>
<feature type="domain" description="UDP-glucose/GDP-mannose dehydrogenase C-terminal" evidence="4">
    <location>
        <begin position="328"/>
        <end position="426"/>
    </location>
</feature>
<dbReference type="eggNOG" id="COG0677">
    <property type="taxonomic scope" value="Bacteria"/>
</dbReference>
<name>Q2IHI2_ANADE</name>
<comment type="similarity">
    <text evidence="3">Belongs to the UDP-glucose/GDP-mannose dehydrogenase family.</text>
</comment>
<dbReference type="SUPFAM" id="SSF52413">
    <property type="entry name" value="UDP-glucose/GDP-mannose dehydrogenase C-terminal domain"/>
    <property type="match status" value="1"/>
</dbReference>
<sequence length="441" mass="48495">MRTLLTHISNRSAHVGVIGQGYVGLPLALVFREAGFRVTGFDVDPKKTDALRRGESYIKHIGAERVSAAVASKQFDATTNFDLLAECDAILVCVPTPLGLHREPDNSYIHRTAREIAKRLRKGQLVVVESTTYPGTTDEEVQAIFAPTGLRTPDDYFLAFSPEREDPGRKDFSTKSIPKVVGGVNSASTEVAAALYSAALDRVVPVSSSRVAESAKLLENIFRSVNIALVNELKVIFDRMGIDVWEVIEAAKTKPFGFMPFYPGPGLGGHCIPLDPFYLSWKAAEHGDWARFIELAGEINTRMPRYVVDKVMRALNDDGKALKGARVVVLGLSYKANIDDDRESPSYEILELLKDSGAVVDYCDPYFPATHKTRRHDLGLVTIPCTAEAFSRYDAIVLSTAHDCFKDPALYERATLVVDTRNVIGPLLAKRRAGAPRLVKA</sequence>
<dbReference type="HOGENOM" id="CLU_023810_3_2_7"/>
<dbReference type="GO" id="GO:0016628">
    <property type="term" value="F:oxidoreductase activity, acting on the CH-CH group of donors, NAD or NADP as acceptor"/>
    <property type="evidence" value="ECO:0007669"/>
    <property type="project" value="InterPro"/>
</dbReference>
<evidence type="ECO:0000256" key="3">
    <source>
        <dbReference type="PIRNR" id="PIRNR000124"/>
    </source>
</evidence>
<evidence type="ECO:0000256" key="2">
    <source>
        <dbReference type="ARBA" id="ARBA00023027"/>
    </source>
</evidence>
<evidence type="ECO:0000313" key="6">
    <source>
        <dbReference type="Proteomes" id="UP000001935"/>
    </source>
</evidence>
<reference evidence="5" key="1">
    <citation type="submission" date="2006-01" db="EMBL/GenBank/DDBJ databases">
        <title>Complete sequence of Anaeromyxobacter dehalogenans 2CP-C.</title>
        <authorList>
            <consortium name="US DOE Joint Genome Institute"/>
            <person name="Copeland A."/>
            <person name="Lucas S."/>
            <person name="Lapidus A."/>
            <person name="Barry K."/>
            <person name="Detter J.C."/>
            <person name="Glavina T."/>
            <person name="Hammon N."/>
            <person name="Israni S."/>
            <person name="Pitluck S."/>
            <person name="Brettin T."/>
            <person name="Bruce D."/>
            <person name="Han C."/>
            <person name="Tapia R."/>
            <person name="Gilna P."/>
            <person name="Kiss H."/>
            <person name="Schmutz J."/>
            <person name="Larimer F."/>
            <person name="Land M."/>
            <person name="Kyrpides N."/>
            <person name="Anderson I."/>
            <person name="Sanford R.A."/>
            <person name="Ritalahti K.M."/>
            <person name="Thomas H.S."/>
            <person name="Kirby J.R."/>
            <person name="Zhulin I.B."/>
            <person name="Loeffler F.E."/>
            <person name="Richardson P."/>
        </authorList>
    </citation>
    <scope>NUCLEOTIDE SEQUENCE</scope>
    <source>
        <strain evidence="5">2CP-C</strain>
    </source>
</reference>
<dbReference type="InterPro" id="IPR028359">
    <property type="entry name" value="UDP_ManNAc/GlcNAc_DH"/>
</dbReference>
<dbReference type="InterPro" id="IPR017476">
    <property type="entry name" value="UDP-Glc/GDP-Man"/>
</dbReference>
<dbReference type="InterPro" id="IPR036291">
    <property type="entry name" value="NAD(P)-bd_dom_sf"/>
</dbReference>
<protein>
    <submittedName>
        <fullName evidence="5">UDP-glucose/GDP-mannose dehydrogenase</fullName>
    </submittedName>
</protein>
<dbReference type="STRING" id="290397.Adeh_4278"/>
<dbReference type="Pfam" id="PF03721">
    <property type="entry name" value="UDPG_MGDP_dh_N"/>
    <property type="match status" value="1"/>
</dbReference>
<dbReference type="InterPro" id="IPR014027">
    <property type="entry name" value="UDP-Glc/GDP-Man_DH_C"/>
</dbReference>
<dbReference type="InterPro" id="IPR036220">
    <property type="entry name" value="UDP-Glc/GDP-Man_DH_C_sf"/>
</dbReference>
<gene>
    <name evidence="5" type="ordered locus">Adeh_4278</name>
</gene>
<dbReference type="InterPro" id="IPR014026">
    <property type="entry name" value="UDP-Glc/GDP-Man_DH_dimer"/>
</dbReference>
<dbReference type="Gene3D" id="3.40.50.720">
    <property type="entry name" value="NAD(P)-binding Rossmann-like Domain"/>
    <property type="match status" value="2"/>
</dbReference>
<dbReference type="PIRSF" id="PIRSF000124">
    <property type="entry name" value="UDPglc_GDPman_dh"/>
    <property type="match status" value="1"/>
</dbReference>
<dbReference type="SUPFAM" id="SSF48179">
    <property type="entry name" value="6-phosphogluconate dehydrogenase C-terminal domain-like"/>
    <property type="match status" value="1"/>
</dbReference>
<dbReference type="AlphaFoldDB" id="Q2IHI2"/>
<dbReference type="Pfam" id="PF03720">
    <property type="entry name" value="UDPG_MGDP_dh_C"/>
    <property type="match status" value="1"/>
</dbReference>
<dbReference type="InterPro" id="IPR001732">
    <property type="entry name" value="UDP-Glc/GDP-Man_DH_N"/>
</dbReference>
<evidence type="ECO:0000256" key="1">
    <source>
        <dbReference type="ARBA" id="ARBA00023002"/>
    </source>
</evidence>
<dbReference type="SMART" id="SM00984">
    <property type="entry name" value="UDPG_MGDP_dh_C"/>
    <property type="match status" value="1"/>
</dbReference>
<dbReference type="KEGG" id="ade:Adeh_4278"/>
<dbReference type="SUPFAM" id="SSF51735">
    <property type="entry name" value="NAD(P)-binding Rossmann-fold domains"/>
    <property type="match status" value="1"/>
</dbReference>